<evidence type="ECO:0000256" key="1">
    <source>
        <dbReference type="SAM" id="Coils"/>
    </source>
</evidence>
<dbReference type="AlphaFoldDB" id="A0A2N6CRR9"/>
<sequence>MKRKKLLQKLADYLSLDQRSLRKKREKMREVLKQLREKEHKLKKRIEHEHDPARQLQLSRELDILLAQRRKGIAVLKELK</sequence>
<evidence type="ECO:0000313" key="2">
    <source>
        <dbReference type="EMBL" id="PLX59771.1"/>
    </source>
</evidence>
<name>A0A2N6CRR9_9GAMM</name>
<evidence type="ECO:0000313" key="3">
    <source>
        <dbReference type="Proteomes" id="UP000235015"/>
    </source>
</evidence>
<dbReference type="EMBL" id="PKUN01000030">
    <property type="protein sequence ID" value="PLX59771.1"/>
    <property type="molecule type" value="Genomic_DNA"/>
</dbReference>
<reference evidence="2 3" key="1">
    <citation type="submission" date="2017-11" db="EMBL/GenBank/DDBJ databases">
        <title>Genome-resolved metagenomics identifies genetic mobility, metabolic interactions, and unexpected diversity in perchlorate-reducing communities.</title>
        <authorList>
            <person name="Barnum T.P."/>
            <person name="Figueroa I.A."/>
            <person name="Carlstrom C.I."/>
            <person name="Lucas L.N."/>
            <person name="Engelbrektson A.L."/>
            <person name="Coates J.D."/>
        </authorList>
    </citation>
    <scope>NUCLEOTIDE SEQUENCE [LARGE SCALE GENOMIC DNA]</scope>
    <source>
        <strain evidence="2">BM301</strain>
    </source>
</reference>
<keyword evidence="1" id="KW-0175">Coiled coil</keyword>
<proteinExistence type="predicted"/>
<dbReference type="RefSeq" id="WP_273440827.1">
    <property type="nucleotide sequence ID" value="NZ_PKUN01000030.1"/>
</dbReference>
<accession>A0A2N6CRR9</accession>
<feature type="coiled-coil region" evidence="1">
    <location>
        <begin position="18"/>
        <end position="45"/>
    </location>
</feature>
<comment type="caution">
    <text evidence="2">The sequence shown here is derived from an EMBL/GenBank/DDBJ whole genome shotgun (WGS) entry which is preliminary data.</text>
</comment>
<gene>
    <name evidence="2" type="ORF">C0630_17770</name>
</gene>
<organism evidence="2 3">
    <name type="scientific">Sedimenticola selenatireducens</name>
    <dbReference type="NCBI Taxonomy" id="191960"/>
    <lineage>
        <taxon>Bacteria</taxon>
        <taxon>Pseudomonadati</taxon>
        <taxon>Pseudomonadota</taxon>
        <taxon>Gammaproteobacteria</taxon>
        <taxon>Chromatiales</taxon>
        <taxon>Sedimenticolaceae</taxon>
        <taxon>Sedimenticola</taxon>
    </lineage>
</organism>
<dbReference type="Proteomes" id="UP000235015">
    <property type="component" value="Unassembled WGS sequence"/>
</dbReference>
<dbReference type="STRING" id="1111735.GCA_000428045_03062"/>
<protein>
    <submittedName>
        <fullName evidence="2">Uncharacterized protein</fullName>
    </submittedName>
</protein>